<dbReference type="Gene3D" id="1.10.1280.10">
    <property type="entry name" value="Di-copper center containing domain from catechol oxidase"/>
    <property type="match status" value="1"/>
</dbReference>
<keyword evidence="1" id="KW-0479">Metal-binding</keyword>
<feature type="domain" description="Tyrosinase copper-binding" evidence="3">
    <location>
        <begin position="169"/>
        <end position="202"/>
    </location>
</feature>
<dbReference type="SUPFAM" id="SSF48056">
    <property type="entry name" value="Di-copper centre-containing domain"/>
    <property type="match status" value="1"/>
</dbReference>
<dbReference type="InterPro" id="IPR008922">
    <property type="entry name" value="Di-copper_centre_dom_sf"/>
</dbReference>
<dbReference type="InterPro" id="IPR002227">
    <property type="entry name" value="Tyrosinase_Cu-bd"/>
</dbReference>
<gene>
    <name evidence="4" type="ORF">LITE_LOCUS10304</name>
</gene>
<dbReference type="AlphaFoldDB" id="A0AAV0IRM0"/>
<dbReference type="InterPro" id="IPR050316">
    <property type="entry name" value="Tyrosinase/Hemocyanin"/>
</dbReference>
<reference evidence="4" key="1">
    <citation type="submission" date="2022-08" db="EMBL/GenBank/DDBJ databases">
        <authorList>
            <person name="Gutierrez-Valencia J."/>
        </authorList>
    </citation>
    <scope>NUCLEOTIDE SEQUENCE</scope>
</reference>
<dbReference type="Proteomes" id="UP001154282">
    <property type="component" value="Unassembled WGS sequence"/>
</dbReference>
<keyword evidence="2" id="KW-0186">Copper</keyword>
<organism evidence="4 5">
    <name type="scientific">Linum tenue</name>
    <dbReference type="NCBI Taxonomy" id="586396"/>
    <lineage>
        <taxon>Eukaryota</taxon>
        <taxon>Viridiplantae</taxon>
        <taxon>Streptophyta</taxon>
        <taxon>Embryophyta</taxon>
        <taxon>Tracheophyta</taxon>
        <taxon>Spermatophyta</taxon>
        <taxon>Magnoliopsida</taxon>
        <taxon>eudicotyledons</taxon>
        <taxon>Gunneridae</taxon>
        <taxon>Pentapetalae</taxon>
        <taxon>rosids</taxon>
        <taxon>fabids</taxon>
        <taxon>Malpighiales</taxon>
        <taxon>Linaceae</taxon>
        <taxon>Linum</taxon>
    </lineage>
</organism>
<keyword evidence="5" id="KW-1185">Reference proteome</keyword>
<dbReference type="PANTHER" id="PTHR11474:SF76">
    <property type="entry name" value="SHKT DOMAIN-CONTAINING PROTEIN"/>
    <property type="match status" value="1"/>
</dbReference>
<proteinExistence type="predicted"/>
<dbReference type="Pfam" id="PF00264">
    <property type="entry name" value="Tyrosinase"/>
    <property type="match status" value="1"/>
</dbReference>
<evidence type="ECO:0000313" key="5">
    <source>
        <dbReference type="Proteomes" id="UP001154282"/>
    </source>
</evidence>
<name>A0AAV0IRM0_9ROSI</name>
<protein>
    <recommendedName>
        <fullName evidence="3">Tyrosinase copper-binding domain-containing protein</fullName>
    </recommendedName>
</protein>
<evidence type="ECO:0000256" key="2">
    <source>
        <dbReference type="ARBA" id="ARBA00023008"/>
    </source>
</evidence>
<dbReference type="EMBL" id="CAMGYJ010000004">
    <property type="protein sequence ID" value="CAI0399442.1"/>
    <property type="molecule type" value="Genomic_DNA"/>
</dbReference>
<dbReference type="GO" id="GO:0016491">
    <property type="term" value="F:oxidoreductase activity"/>
    <property type="evidence" value="ECO:0007669"/>
    <property type="project" value="InterPro"/>
</dbReference>
<dbReference type="GO" id="GO:0046872">
    <property type="term" value="F:metal ion binding"/>
    <property type="evidence" value="ECO:0007669"/>
    <property type="project" value="UniProtKB-KW"/>
</dbReference>
<evidence type="ECO:0000259" key="3">
    <source>
        <dbReference type="Pfam" id="PF00264"/>
    </source>
</evidence>
<sequence>MASSSHFTDPRKWFSHSSPHCLTCNLGASLFLDPPAINTQILGKLNRVVPDGLTGWLVPTSLNGKIDIQPLAVNLSSCLPAIGRPGKLVNCCPPRTMLDDPISDFEFPDPATTPIRVRRFAHRLDDTTTWPTLPNRLKSTSSTAPGRFSSRAQISRFRSTRTGSSSLGTGHRIFLYFHERILGSLIGNETFALPFWGWDSPDRMTLPEFYLNGSFNDHRRDRLMCPPWWT</sequence>
<evidence type="ECO:0000256" key="1">
    <source>
        <dbReference type="ARBA" id="ARBA00022723"/>
    </source>
</evidence>
<dbReference type="PANTHER" id="PTHR11474">
    <property type="entry name" value="TYROSINASE FAMILY MEMBER"/>
    <property type="match status" value="1"/>
</dbReference>
<accession>A0AAV0IRM0</accession>
<evidence type="ECO:0000313" key="4">
    <source>
        <dbReference type="EMBL" id="CAI0399442.1"/>
    </source>
</evidence>
<comment type="caution">
    <text evidence="4">The sequence shown here is derived from an EMBL/GenBank/DDBJ whole genome shotgun (WGS) entry which is preliminary data.</text>
</comment>